<dbReference type="Proteomes" id="UP000029482">
    <property type="component" value="Chromosome"/>
</dbReference>
<dbReference type="KEGG" id="sgu:SGLAU_28305"/>
<keyword evidence="3" id="KW-1185">Reference proteome</keyword>
<protein>
    <submittedName>
        <fullName evidence="2">Uncharacterized protein</fullName>
    </submittedName>
</protein>
<dbReference type="AlphaFoldDB" id="A0A089XC85"/>
<feature type="compositionally biased region" description="Pro residues" evidence="1">
    <location>
        <begin position="1"/>
        <end position="11"/>
    </location>
</feature>
<reference evidence="3" key="1">
    <citation type="journal article" date="2015" name="J. Biotechnol.">
        <title>Complete genome sequence of the actinobacterium Streptomyces glaucescens GLA.O (DSM 40922) consisting of a linear chromosome and one linear plasmid.</title>
        <authorList>
            <person name="Ortseifen V."/>
            <person name="Winkler A."/>
            <person name="Albersmeier A."/>
            <person name="Wendler S."/>
            <person name="Puhler A."/>
            <person name="Kalinowski J."/>
            <person name="Ruckert C."/>
        </authorList>
    </citation>
    <scope>NUCLEOTIDE SEQUENCE [LARGE SCALE GENOMIC DNA]</scope>
    <source>
        <strain evidence="3">DSM 40922 / GLA O</strain>
    </source>
</reference>
<feature type="compositionally biased region" description="Low complexity" evidence="1">
    <location>
        <begin position="27"/>
        <end position="39"/>
    </location>
</feature>
<proteinExistence type="predicted"/>
<dbReference type="EMBL" id="CP009438">
    <property type="protein sequence ID" value="AIS01598.1"/>
    <property type="molecule type" value="Genomic_DNA"/>
</dbReference>
<evidence type="ECO:0000313" key="3">
    <source>
        <dbReference type="Proteomes" id="UP000029482"/>
    </source>
</evidence>
<accession>A0A089XC85</accession>
<feature type="region of interest" description="Disordered" evidence="1">
    <location>
        <begin position="1"/>
        <end position="50"/>
    </location>
</feature>
<gene>
    <name evidence="2" type="ORF">SGLAU_28305</name>
</gene>
<name>A0A089XC85_STRGA</name>
<sequence>MTAVAPRPPARPAGGGAPVEREGTGRGAWSARRAAAGDPAGEKPSKETHA</sequence>
<evidence type="ECO:0000256" key="1">
    <source>
        <dbReference type="SAM" id="MobiDB-lite"/>
    </source>
</evidence>
<evidence type="ECO:0000313" key="2">
    <source>
        <dbReference type="EMBL" id="AIS01598.1"/>
    </source>
</evidence>
<feature type="compositionally biased region" description="Basic and acidic residues" evidence="1">
    <location>
        <begin position="40"/>
        <end position="50"/>
    </location>
</feature>
<dbReference type="HOGENOM" id="CLU_3123180_0_0_11"/>
<organism evidence="2 3">
    <name type="scientific">Streptomyces glaucescens</name>
    <dbReference type="NCBI Taxonomy" id="1907"/>
    <lineage>
        <taxon>Bacteria</taxon>
        <taxon>Bacillati</taxon>
        <taxon>Actinomycetota</taxon>
        <taxon>Actinomycetes</taxon>
        <taxon>Kitasatosporales</taxon>
        <taxon>Streptomycetaceae</taxon>
        <taxon>Streptomyces</taxon>
    </lineage>
</organism>
<dbReference type="STRING" id="1907.SGLAU_28305"/>